<proteinExistence type="predicted"/>
<dbReference type="InterPro" id="IPR012448">
    <property type="entry name" value="DUF1652"/>
</dbReference>
<dbReference type="Proteomes" id="UP000195440">
    <property type="component" value="Unassembled WGS sequence"/>
</dbReference>
<evidence type="ECO:0008006" key="3">
    <source>
        <dbReference type="Google" id="ProtNLM"/>
    </source>
</evidence>
<dbReference type="EMBL" id="LOHF01000001">
    <property type="protein sequence ID" value="OUM75630.1"/>
    <property type="molecule type" value="Genomic_DNA"/>
</dbReference>
<dbReference type="Pfam" id="PF07865">
    <property type="entry name" value="DUF1652"/>
    <property type="match status" value="1"/>
</dbReference>
<accession>A0A1Y3P736</accession>
<organism evidence="1 2">
    <name type="scientific">Pseudomonas caspiana</name>
    <dbReference type="NCBI Taxonomy" id="1451454"/>
    <lineage>
        <taxon>Bacteria</taxon>
        <taxon>Pseudomonadati</taxon>
        <taxon>Pseudomonadota</taxon>
        <taxon>Gammaproteobacteria</taxon>
        <taxon>Pseudomonadales</taxon>
        <taxon>Pseudomonadaceae</taxon>
        <taxon>Pseudomonas</taxon>
    </lineage>
</organism>
<sequence>MYSKPDIQRVLETAFLPSRCECAIGVSDNFSVKLINPESGDIELYVTGIAFSELSTSRSIARLVLSLKEQRDLMGKMELSMKRLG</sequence>
<name>A0A1Y3P736_9PSED</name>
<dbReference type="OrthoDB" id="6993535at2"/>
<comment type="caution">
    <text evidence="1">The sequence shown here is derived from an EMBL/GenBank/DDBJ whole genome shotgun (WGS) entry which is preliminary data.</text>
</comment>
<protein>
    <recommendedName>
        <fullName evidence="3">DUF1652 domain-containing protein</fullName>
    </recommendedName>
</protein>
<keyword evidence="2" id="KW-1185">Reference proteome</keyword>
<evidence type="ECO:0000313" key="1">
    <source>
        <dbReference type="EMBL" id="OUM75630.1"/>
    </source>
</evidence>
<gene>
    <name evidence="1" type="ORF">AUC60_00515</name>
</gene>
<dbReference type="AlphaFoldDB" id="A0A1Y3P736"/>
<evidence type="ECO:0000313" key="2">
    <source>
        <dbReference type="Proteomes" id="UP000195440"/>
    </source>
</evidence>
<reference evidence="1 2" key="1">
    <citation type="journal article" date="2017" name="Syst. Appl. Microbiol.">
        <title>Pseudomonas caspiana sp. nov., a citrus pathogen in the Pseudomonas syringae phylogenetic group.</title>
        <authorList>
            <person name="Busquets A."/>
            <person name="Gomila M."/>
            <person name="Beiki F."/>
            <person name="Mulet M."/>
            <person name="Rahimian H."/>
            <person name="Garcia-Valdes E."/>
            <person name="Lalucat J."/>
        </authorList>
    </citation>
    <scope>NUCLEOTIDE SEQUENCE [LARGE SCALE GENOMIC DNA]</scope>
    <source>
        <strain evidence="1 2">FBF102</strain>
    </source>
</reference>
<dbReference type="RefSeq" id="WP_087263963.1">
    <property type="nucleotide sequence ID" value="NZ_JBJGBV010000001.1"/>
</dbReference>